<evidence type="ECO:0000256" key="6">
    <source>
        <dbReference type="SAM" id="Phobius"/>
    </source>
</evidence>
<accession>A0A5S9MV84</accession>
<dbReference type="AlphaFoldDB" id="A0A5S9MV84"/>
<proteinExistence type="inferred from homology"/>
<evidence type="ECO:0000259" key="7">
    <source>
        <dbReference type="Pfam" id="PF00892"/>
    </source>
</evidence>
<keyword evidence="3 6" id="KW-0812">Transmembrane</keyword>
<dbReference type="InterPro" id="IPR050638">
    <property type="entry name" value="AA-Vitamin_Transporters"/>
</dbReference>
<dbReference type="PANTHER" id="PTHR32322">
    <property type="entry name" value="INNER MEMBRANE TRANSPORTER"/>
    <property type="match status" value="1"/>
</dbReference>
<feature type="transmembrane region" description="Helical" evidence="6">
    <location>
        <begin position="265"/>
        <end position="283"/>
    </location>
</feature>
<dbReference type="EMBL" id="CACSIO010000001">
    <property type="protein sequence ID" value="CAA0080956.1"/>
    <property type="molecule type" value="Genomic_DNA"/>
</dbReference>
<protein>
    <recommendedName>
        <fullName evidence="7">EamA domain-containing protein</fullName>
    </recommendedName>
</protein>
<evidence type="ECO:0000313" key="9">
    <source>
        <dbReference type="Proteomes" id="UP000441399"/>
    </source>
</evidence>
<dbReference type="PANTHER" id="PTHR32322:SF2">
    <property type="entry name" value="EAMA DOMAIN-CONTAINING PROTEIN"/>
    <property type="match status" value="1"/>
</dbReference>
<feature type="transmembrane region" description="Helical" evidence="6">
    <location>
        <begin position="90"/>
        <end position="109"/>
    </location>
</feature>
<dbReference type="InterPro" id="IPR037185">
    <property type="entry name" value="EmrE-like"/>
</dbReference>
<comment type="similarity">
    <text evidence="2">Belongs to the EamA transporter family.</text>
</comment>
<evidence type="ECO:0000256" key="1">
    <source>
        <dbReference type="ARBA" id="ARBA00004141"/>
    </source>
</evidence>
<feature type="transmembrane region" description="Helical" evidence="6">
    <location>
        <begin position="30"/>
        <end position="51"/>
    </location>
</feature>
<feature type="transmembrane region" description="Helical" evidence="6">
    <location>
        <begin position="239"/>
        <end position="259"/>
    </location>
</feature>
<gene>
    <name evidence="8" type="ORF">OPDIPICF_00255</name>
</gene>
<sequence length="303" mass="32453">MPVLGNYLAVIFIWSTTPLAIKISNSGLSAFASVALRMVMAFVLTAIVIAMIKHSAGLKRRHWPLYVVSSLGLFPNMLVVYLAANYIPSGLISVMFAMTPIASGLFASRMLGEPFLVARKMLALLVALCGLAMIFLAQAQLGPDAIFGIGLMALSVVIFSLSQVGSKYLQQRYSAEPLEQTFGALTFAIPGFVASWYVFDGAVPTVFEASSLWAVIYLAVIGSLLGFAAYFSILQQLPVALVSVIPLITPMLALWLGVVVLNETISLPLVLGSVLILSALAGYDGTLVDRLRGYAGKLVRRQT</sequence>
<reference evidence="8 9" key="1">
    <citation type="submission" date="2019-11" db="EMBL/GenBank/DDBJ databases">
        <authorList>
            <person name="Holert J."/>
        </authorList>
    </citation>
    <scope>NUCLEOTIDE SEQUENCE [LARGE SCALE GENOMIC DNA]</scope>
    <source>
        <strain evidence="8">SB11_3</strain>
    </source>
</reference>
<dbReference type="InterPro" id="IPR000620">
    <property type="entry name" value="EamA_dom"/>
</dbReference>
<feature type="transmembrane region" description="Helical" evidence="6">
    <location>
        <begin position="181"/>
        <end position="199"/>
    </location>
</feature>
<organism evidence="8 9">
    <name type="scientific">BD1-7 clade bacterium</name>
    <dbReference type="NCBI Taxonomy" id="2029982"/>
    <lineage>
        <taxon>Bacteria</taxon>
        <taxon>Pseudomonadati</taxon>
        <taxon>Pseudomonadota</taxon>
        <taxon>Gammaproteobacteria</taxon>
        <taxon>Cellvibrionales</taxon>
        <taxon>Spongiibacteraceae</taxon>
        <taxon>BD1-7 clade</taxon>
    </lineage>
</organism>
<keyword evidence="5 6" id="KW-0472">Membrane</keyword>
<feature type="domain" description="EamA" evidence="7">
    <location>
        <begin position="8"/>
        <end position="135"/>
    </location>
</feature>
<evidence type="ECO:0000256" key="4">
    <source>
        <dbReference type="ARBA" id="ARBA00022989"/>
    </source>
</evidence>
<keyword evidence="9" id="KW-1185">Reference proteome</keyword>
<feature type="transmembrane region" description="Helical" evidence="6">
    <location>
        <begin position="145"/>
        <end position="169"/>
    </location>
</feature>
<evidence type="ECO:0000256" key="5">
    <source>
        <dbReference type="ARBA" id="ARBA00023136"/>
    </source>
</evidence>
<dbReference type="Proteomes" id="UP000441399">
    <property type="component" value="Unassembled WGS sequence"/>
</dbReference>
<name>A0A5S9MV84_9GAMM</name>
<feature type="transmembrane region" description="Helical" evidence="6">
    <location>
        <begin position="211"/>
        <end position="232"/>
    </location>
</feature>
<feature type="transmembrane region" description="Helical" evidence="6">
    <location>
        <begin position="7"/>
        <end position="24"/>
    </location>
</feature>
<evidence type="ECO:0000256" key="2">
    <source>
        <dbReference type="ARBA" id="ARBA00007362"/>
    </source>
</evidence>
<feature type="domain" description="EamA" evidence="7">
    <location>
        <begin position="147"/>
        <end position="281"/>
    </location>
</feature>
<comment type="subcellular location">
    <subcellularLocation>
        <location evidence="1">Membrane</location>
        <topology evidence="1">Multi-pass membrane protein</topology>
    </subcellularLocation>
</comment>
<feature type="transmembrane region" description="Helical" evidence="6">
    <location>
        <begin position="121"/>
        <end position="139"/>
    </location>
</feature>
<evidence type="ECO:0000313" key="8">
    <source>
        <dbReference type="EMBL" id="CAA0080956.1"/>
    </source>
</evidence>
<dbReference type="OrthoDB" id="9776210at2"/>
<dbReference type="SUPFAM" id="SSF103481">
    <property type="entry name" value="Multidrug resistance efflux transporter EmrE"/>
    <property type="match status" value="2"/>
</dbReference>
<feature type="transmembrane region" description="Helical" evidence="6">
    <location>
        <begin position="63"/>
        <end position="84"/>
    </location>
</feature>
<evidence type="ECO:0000256" key="3">
    <source>
        <dbReference type="ARBA" id="ARBA00022692"/>
    </source>
</evidence>
<dbReference type="GO" id="GO:0016020">
    <property type="term" value="C:membrane"/>
    <property type="evidence" value="ECO:0007669"/>
    <property type="project" value="UniProtKB-SubCell"/>
</dbReference>
<dbReference type="Pfam" id="PF00892">
    <property type="entry name" value="EamA"/>
    <property type="match status" value="2"/>
</dbReference>
<keyword evidence="4 6" id="KW-1133">Transmembrane helix</keyword>